<protein>
    <submittedName>
        <fullName evidence="9">Metal ABC transporter permease</fullName>
    </submittedName>
</protein>
<evidence type="ECO:0000256" key="8">
    <source>
        <dbReference type="SAM" id="Phobius"/>
    </source>
</evidence>
<comment type="similarity">
    <text evidence="2 6">Belongs to the ABC-3 integral membrane protein family.</text>
</comment>
<feature type="transmembrane region" description="Helical" evidence="8">
    <location>
        <begin position="12"/>
        <end position="31"/>
    </location>
</feature>
<evidence type="ECO:0000256" key="6">
    <source>
        <dbReference type="RuleBase" id="RU003943"/>
    </source>
</evidence>
<feature type="transmembrane region" description="Helical" evidence="8">
    <location>
        <begin position="38"/>
        <end position="56"/>
    </location>
</feature>
<dbReference type="Proteomes" id="UP000326546">
    <property type="component" value="Chromosome"/>
</dbReference>
<dbReference type="GO" id="GO:0010043">
    <property type="term" value="P:response to zinc ion"/>
    <property type="evidence" value="ECO:0007669"/>
    <property type="project" value="TreeGrafter"/>
</dbReference>
<dbReference type="AlphaFoldDB" id="A0A5J6V534"/>
<feature type="transmembrane region" description="Helical" evidence="8">
    <location>
        <begin position="91"/>
        <end position="109"/>
    </location>
</feature>
<evidence type="ECO:0000256" key="3">
    <source>
        <dbReference type="ARBA" id="ARBA00022692"/>
    </source>
</evidence>
<evidence type="ECO:0000313" key="9">
    <source>
        <dbReference type="EMBL" id="QFG68878.1"/>
    </source>
</evidence>
<feature type="transmembrane region" description="Helical" evidence="8">
    <location>
        <begin position="133"/>
        <end position="151"/>
    </location>
</feature>
<evidence type="ECO:0000256" key="5">
    <source>
        <dbReference type="ARBA" id="ARBA00023136"/>
    </source>
</evidence>
<dbReference type="KEGG" id="serw:FY030_09345"/>
<feature type="transmembrane region" description="Helical" evidence="8">
    <location>
        <begin position="62"/>
        <end position="79"/>
    </location>
</feature>
<keyword evidence="6" id="KW-0813">Transport</keyword>
<dbReference type="PANTHER" id="PTHR30477">
    <property type="entry name" value="ABC-TRANSPORTER METAL-BINDING PROTEIN"/>
    <property type="match status" value="1"/>
</dbReference>
<keyword evidence="5 8" id="KW-0472">Membrane</keyword>
<dbReference type="Pfam" id="PF00950">
    <property type="entry name" value="ABC-3"/>
    <property type="match status" value="1"/>
</dbReference>
<feature type="transmembrane region" description="Helical" evidence="8">
    <location>
        <begin position="221"/>
        <end position="241"/>
    </location>
</feature>
<keyword evidence="10" id="KW-1185">Reference proteome</keyword>
<evidence type="ECO:0000256" key="1">
    <source>
        <dbReference type="ARBA" id="ARBA00004141"/>
    </source>
</evidence>
<keyword evidence="4 8" id="KW-1133">Transmembrane helix</keyword>
<dbReference type="SUPFAM" id="SSF81345">
    <property type="entry name" value="ABC transporter involved in vitamin B12 uptake, BtuC"/>
    <property type="match status" value="1"/>
</dbReference>
<sequence>MSEMIALEFMRNALVAALFVGLAAPMVGIFLVQRRLSLIGDGLGHVALAGVAIGVVTQTSPVWSALVAAAIAGVLIELIRARGRTSGDVALALMFYGGIAAGVVIINRADGGQTGNLTGFLFGAITTTSREDLGVFAVLSTAIIAATVVLRDRLFAVAGDEEYARASGLPVLALNIVLAVLTAVTVVVAMRVIGLLLISALMIIPNAAAQQFSGSFRAAGWWAVLIGVVSSVGGVVTSFYADTASGGTIVLLAIALFAVAALGGAVRRAIALARHRHAERHPHEHGPGCGHDVVPHGDHVDYLHDGHRHAAHEGHYDEHASQVHPHEHDPLGVPHTLEKPKNQEAAP</sequence>
<evidence type="ECO:0000256" key="7">
    <source>
        <dbReference type="SAM" id="MobiDB-lite"/>
    </source>
</evidence>
<feature type="region of interest" description="Disordered" evidence="7">
    <location>
        <begin position="315"/>
        <end position="347"/>
    </location>
</feature>
<evidence type="ECO:0000256" key="4">
    <source>
        <dbReference type="ARBA" id="ARBA00022989"/>
    </source>
</evidence>
<dbReference type="GO" id="GO:0055085">
    <property type="term" value="P:transmembrane transport"/>
    <property type="evidence" value="ECO:0007669"/>
    <property type="project" value="InterPro"/>
</dbReference>
<name>A0A5J6V534_9MICO</name>
<feature type="transmembrane region" description="Helical" evidence="8">
    <location>
        <begin position="247"/>
        <end position="266"/>
    </location>
</feature>
<dbReference type="RefSeq" id="WP_158061264.1">
    <property type="nucleotide sequence ID" value="NZ_CP044427.1"/>
</dbReference>
<reference evidence="9 10" key="1">
    <citation type="submission" date="2019-09" db="EMBL/GenBank/DDBJ databases">
        <title>Serinicoccus pratensis sp. nov., isolated from meadow soil.</title>
        <authorList>
            <person name="Zhang W."/>
        </authorList>
    </citation>
    <scope>NUCLEOTIDE SEQUENCE [LARGE SCALE GENOMIC DNA]</scope>
    <source>
        <strain evidence="9 10">W204</strain>
    </source>
</reference>
<evidence type="ECO:0000256" key="2">
    <source>
        <dbReference type="ARBA" id="ARBA00008034"/>
    </source>
</evidence>
<dbReference type="InterPro" id="IPR001626">
    <property type="entry name" value="ABC_TroCD"/>
</dbReference>
<gene>
    <name evidence="9" type="ORF">FY030_09345</name>
</gene>
<comment type="subcellular location">
    <subcellularLocation>
        <location evidence="6">Cell membrane</location>
        <topology evidence="6">Multi-pass membrane protein</topology>
    </subcellularLocation>
    <subcellularLocation>
        <location evidence="1">Membrane</location>
        <topology evidence="1">Multi-pass membrane protein</topology>
    </subcellularLocation>
</comment>
<evidence type="ECO:0000313" key="10">
    <source>
        <dbReference type="Proteomes" id="UP000326546"/>
    </source>
</evidence>
<accession>A0A5J6V534</accession>
<dbReference type="GO" id="GO:0043190">
    <property type="term" value="C:ATP-binding cassette (ABC) transporter complex"/>
    <property type="evidence" value="ECO:0007669"/>
    <property type="project" value="InterPro"/>
</dbReference>
<dbReference type="Gene3D" id="1.10.3470.10">
    <property type="entry name" value="ABC transporter involved in vitamin B12 uptake, BtuC"/>
    <property type="match status" value="1"/>
</dbReference>
<proteinExistence type="inferred from homology"/>
<organism evidence="9 10">
    <name type="scientific">Ornithinimicrobium pratense</name>
    <dbReference type="NCBI Taxonomy" id="2593973"/>
    <lineage>
        <taxon>Bacteria</taxon>
        <taxon>Bacillati</taxon>
        <taxon>Actinomycetota</taxon>
        <taxon>Actinomycetes</taxon>
        <taxon>Micrococcales</taxon>
        <taxon>Ornithinimicrobiaceae</taxon>
        <taxon>Ornithinimicrobium</taxon>
    </lineage>
</organism>
<dbReference type="EMBL" id="CP044427">
    <property type="protein sequence ID" value="QFG68878.1"/>
    <property type="molecule type" value="Genomic_DNA"/>
</dbReference>
<dbReference type="PANTHER" id="PTHR30477:SF0">
    <property type="entry name" value="METAL TRANSPORT SYSTEM MEMBRANE PROTEIN TM_0125-RELATED"/>
    <property type="match status" value="1"/>
</dbReference>
<dbReference type="InterPro" id="IPR037294">
    <property type="entry name" value="ABC_BtuC-like"/>
</dbReference>
<keyword evidence="3 6" id="KW-0812">Transmembrane</keyword>
<dbReference type="CDD" id="cd06550">
    <property type="entry name" value="TM_ABC_iron-siderophores_like"/>
    <property type="match status" value="1"/>
</dbReference>
<dbReference type="OrthoDB" id="9798540at2"/>